<protein>
    <submittedName>
        <fullName evidence="2">Methyltransf_21 domain-containing protein</fullName>
    </submittedName>
</protein>
<organism evidence="2 3">
    <name type="scientific">Candidatus Methylocalor cossyra</name>
    <dbReference type="NCBI Taxonomy" id="3108543"/>
    <lineage>
        <taxon>Bacteria</taxon>
        <taxon>Pseudomonadati</taxon>
        <taxon>Pseudomonadota</taxon>
        <taxon>Gammaproteobacteria</taxon>
        <taxon>Methylococcales</taxon>
        <taxon>Methylococcaceae</taxon>
        <taxon>Candidatus Methylocalor</taxon>
    </lineage>
</organism>
<dbReference type="InterPro" id="IPR029063">
    <property type="entry name" value="SAM-dependent_MTases_sf"/>
</dbReference>
<reference evidence="2 3" key="1">
    <citation type="submission" date="2024-04" db="EMBL/GenBank/DDBJ databases">
        <authorList>
            <person name="Cremers G."/>
        </authorList>
    </citation>
    <scope>NUCLEOTIDE SEQUENCE [LARGE SCALE GENOMIC DNA]</scope>
    <source>
        <strain evidence="2">MeCH1-AG</strain>
    </source>
</reference>
<proteinExistence type="predicted"/>
<dbReference type="InterPro" id="IPR052514">
    <property type="entry name" value="SAM-dependent_MTase"/>
</dbReference>
<gene>
    <name evidence="2" type="ORF">MECH1_V1_1770</name>
</gene>
<evidence type="ECO:0000259" key="1">
    <source>
        <dbReference type="Pfam" id="PF05050"/>
    </source>
</evidence>
<accession>A0ABM9NIU2</accession>
<feature type="domain" description="Methyltransferase FkbM" evidence="1">
    <location>
        <begin position="60"/>
        <end position="226"/>
    </location>
</feature>
<evidence type="ECO:0000313" key="2">
    <source>
        <dbReference type="EMBL" id="CAL1240546.1"/>
    </source>
</evidence>
<dbReference type="PANTHER" id="PTHR34203">
    <property type="entry name" value="METHYLTRANSFERASE, FKBM FAMILY PROTEIN"/>
    <property type="match status" value="1"/>
</dbReference>
<dbReference type="Gene3D" id="3.40.50.150">
    <property type="entry name" value="Vaccinia Virus protein VP39"/>
    <property type="match status" value="1"/>
</dbReference>
<dbReference type="Pfam" id="PF05050">
    <property type="entry name" value="Methyltransf_21"/>
    <property type="match status" value="1"/>
</dbReference>
<dbReference type="Proteomes" id="UP001497493">
    <property type="component" value="Chromosome"/>
</dbReference>
<sequence>MPDHHATCAVPIQETVDPRNLPITRVHVKYFEDLLRSQKPHEEDFLFFRNFCDEPTLFLDIGGNVGNSALSVLFVCPNWRVVSFEPNPSLSYFMERVSEVFAERQAHFTYYPVGLGAESGEVDLYIPKVDDWLVIGEASIIREHFQDAVVRTRLSSYSASGQWSLIKTTISIVTFDSFLAEHPILGAEKRIVVKIDVEGAEVAVLKGMEGFIQKHWPLFMIENSLPDVVGEWLGARGYRAYIFELSTNQLIPKRQGVALNSFYVPDDVTRDFVQAYRSDYHVGTAAIKGL</sequence>
<dbReference type="RefSeq" id="WP_348757140.1">
    <property type="nucleotide sequence ID" value="NZ_OZ026884.1"/>
</dbReference>
<keyword evidence="3" id="KW-1185">Reference proteome</keyword>
<dbReference type="InterPro" id="IPR006342">
    <property type="entry name" value="FkbM_mtfrase"/>
</dbReference>
<dbReference type="NCBIfam" id="TIGR01444">
    <property type="entry name" value="fkbM_fam"/>
    <property type="match status" value="1"/>
</dbReference>
<dbReference type="EMBL" id="OZ026884">
    <property type="protein sequence ID" value="CAL1240546.1"/>
    <property type="molecule type" value="Genomic_DNA"/>
</dbReference>
<dbReference type="SUPFAM" id="SSF53335">
    <property type="entry name" value="S-adenosyl-L-methionine-dependent methyltransferases"/>
    <property type="match status" value="1"/>
</dbReference>
<dbReference type="PANTHER" id="PTHR34203:SF15">
    <property type="entry name" value="SLL1173 PROTEIN"/>
    <property type="match status" value="1"/>
</dbReference>
<evidence type="ECO:0000313" key="3">
    <source>
        <dbReference type="Proteomes" id="UP001497493"/>
    </source>
</evidence>
<name>A0ABM9NIU2_9GAMM</name>